<evidence type="ECO:0000259" key="2">
    <source>
        <dbReference type="PROSITE" id="PS50217"/>
    </source>
</evidence>
<feature type="region of interest" description="Disordered" evidence="1">
    <location>
        <begin position="261"/>
        <end position="313"/>
    </location>
</feature>
<sequence>MSGVCPSDSPYSQPFFQQSPHSQGFHLSEEELSAQKAFMDNYGLVQTTGVTTLAAQVNNNSEIMQQDQLNNSTQVCKPDINNQADAMIPAQSIHGPVVSYGDNNMKTTITGPFEFDGMQSHHQIPSGDAGSMNAGYGAPFELIGYGLQHQATAAFPASQYPGPGSAVFNDGSQYSEHTYYNTQQIHGGMTGEMTVAPYQNFHQATDIVDYGVPSGMEATRFQVNNQAIHTPEGAFIAPKPEPKNECDVAELVAMAREYAKQEPGQVDAQSNDNVLSGCVDSPNTPASSKASTKPKKARKTRSSTRQKGTRVPTAMQCAPISIARDRNGKKRVEIGPTLAGDGLPQIKVHPGSDDDDKTNPLSLAEAVARPRDEQLTLPRPGVPLAGPRVKVPYLTIDDTMSREEQLRRAAHNQQISEVDRADRRARNNESARRNRERTKQAIVDAQAKVEEGQAKIKELEEKLVARDQEIKELKKHMGKK</sequence>
<dbReference type="InParanoid" id="W3XAM8"/>
<dbReference type="AlphaFoldDB" id="W3XAM8"/>
<feature type="region of interest" description="Disordered" evidence="1">
    <location>
        <begin position="325"/>
        <end position="358"/>
    </location>
</feature>
<feature type="compositionally biased region" description="Basic and acidic residues" evidence="1">
    <location>
        <begin position="417"/>
        <end position="439"/>
    </location>
</feature>
<reference evidence="4" key="1">
    <citation type="journal article" date="2015" name="BMC Genomics">
        <title>Genomic and transcriptomic analysis of the endophytic fungus Pestalotiopsis fici reveals its lifestyle and high potential for synthesis of natural products.</title>
        <authorList>
            <person name="Wang X."/>
            <person name="Zhang X."/>
            <person name="Liu L."/>
            <person name="Xiang M."/>
            <person name="Wang W."/>
            <person name="Sun X."/>
            <person name="Che Y."/>
            <person name="Guo L."/>
            <person name="Liu G."/>
            <person name="Guo L."/>
            <person name="Wang C."/>
            <person name="Yin W.B."/>
            <person name="Stadler M."/>
            <person name="Zhang X."/>
            <person name="Liu X."/>
        </authorList>
    </citation>
    <scope>NUCLEOTIDE SEQUENCE [LARGE SCALE GENOMIC DNA]</scope>
    <source>
        <strain evidence="4">W106-1 / CGMCC3.15140</strain>
    </source>
</reference>
<proteinExistence type="predicted"/>
<protein>
    <recommendedName>
        <fullName evidence="2">BZIP domain-containing protein</fullName>
    </recommendedName>
</protein>
<dbReference type="EMBL" id="KI912111">
    <property type="protein sequence ID" value="ETS83148.1"/>
    <property type="molecule type" value="Genomic_DNA"/>
</dbReference>
<organism evidence="3 4">
    <name type="scientific">Pestalotiopsis fici (strain W106-1 / CGMCC3.15140)</name>
    <dbReference type="NCBI Taxonomy" id="1229662"/>
    <lineage>
        <taxon>Eukaryota</taxon>
        <taxon>Fungi</taxon>
        <taxon>Dikarya</taxon>
        <taxon>Ascomycota</taxon>
        <taxon>Pezizomycotina</taxon>
        <taxon>Sordariomycetes</taxon>
        <taxon>Xylariomycetidae</taxon>
        <taxon>Amphisphaeriales</taxon>
        <taxon>Sporocadaceae</taxon>
        <taxon>Pestalotiopsis</taxon>
    </lineage>
</organism>
<dbReference type="InterPro" id="IPR004827">
    <property type="entry name" value="bZIP"/>
</dbReference>
<feature type="compositionally biased region" description="Basic residues" evidence="1">
    <location>
        <begin position="292"/>
        <end position="308"/>
    </location>
</feature>
<dbReference type="CDD" id="cd14686">
    <property type="entry name" value="bZIP"/>
    <property type="match status" value="1"/>
</dbReference>
<dbReference type="PROSITE" id="PS00036">
    <property type="entry name" value="BZIP_BASIC"/>
    <property type="match status" value="1"/>
</dbReference>
<feature type="region of interest" description="Disordered" evidence="1">
    <location>
        <begin position="404"/>
        <end position="441"/>
    </location>
</feature>
<dbReference type="GO" id="GO:0003700">
    <property type="term" value="F:DNA-binding transcription factor activity"/>
    <property type="evidence" value="ECO:0007669"/>
    <property type="project" value="InterPro"/>
</dbReference>
<evidence type="ECO:0000256" key="1">
    <source>
        <dbReference type="SAM" id="MobiDB-lite"/>
    </source>
</evidence>
<feature type="compositionally biased region" description="Low complexity" evidence="1">
    <location>
        <begin position="1"/>
        <end position="23"/>
    </location>
</feature>
<name>W3XAM8_PESFW</name>
<gene>
    <name evidence="3" type="ORF">PFICI_05024</name>
</gene>
<evidence type="ECO:0000313" key="3">
    <source>
        <dbReference type="EMBL" id="ETS83148.1"/>
    </source>
</evidence>
<dbReference type="PROSITE" id="PS50217">
    <property type="entry name" value="BZIP"/>
    <property type="match status" value="1"/>
</dbReference>
<accession>W3XAM8</accession>
<dbReference type="RefSeq" id="XP_007831796.1">
    <property type="nucleotide sequence ID" value="XM_007833605.1"/>
</dbReference>
<feature type="domain" description="BZIP" evidence="2">
    <location>
        <begin position="417"/>
        <end position="474"/>
    </location>
</feature>
<dbReference type="GeneID" id="19270037"/>
<dbReference type="KEGG" id="pfy:PFICI_05024"/>
<evidence type="ECO:0000313" key="4">
    <source>
        <dbReference type="Proteomes" id="UP000030651"/>
    </source>
</evidence>
<feature type="region of interest" description="Disordered" evidence="1">
    <location>
        <begin position="1"/>
        <end position="26"/>
    </location>
</feature>
<dbReference type="Gene3D" id="1.20.5.170">
    <property type="match status" value="1"/>
</dbReference>
<dbReference type="Proteomes" id="UP000030651">
    <property type="component" value="Unassembled WGS sequence"/>
</dbReference>
<dbReference type="HOGENOM" id="CLU_568704_0_0_1"/>
<keyword evidence="4" id="KW-1185">Reference proteome</keyword>
<dbReference type="OrthoDB" id="10267609at2759"/>